<evidence type="ECO:0000313" key="4">
    <source>
        <dbReference type="Proteomes" id="UP001501074"/>
    </source>
</evidence>
<dbReference type="InterPro" id="IPR012495">
    <property type="entry name" value="TadE-like_dom"/>
</dbReference>
<keyword evidence="4" id="KW-1185">Reference proteome</keyword>
<dbReference type="Pfam" id="PF07811">
    <property type="entry name" value="TadE"/>
    <property type="match status" value="1"/>
</dbReference>
<dbReference type="Proteomes" id="UP001501074">
    <property type="component" value="Unassembled WGS sequence"/>
</dbReference>
<organism evidence="3 4">
    <name type="scientific">Kineosporia mesophila</name>
    <dbReference type="NCBI Taxonomy" id="566012"/>
    <lineage>
        <taxon>Bacteria</taxon>
        <taxon>Bacillati</taxon>
        <taxon>Actinomycetota</taxon>
        <taxon>Actinomycetes</taxon>
        <taxon>Kineosporiales</taxon>
        <taxon>Kineosporiaceae</taxon>
        <taxon>Kineosporia</taxon>
    </lineage>
</organism>
<reference evidence="4" key="1">
    <citation type="journal article" date="2019" name="Int. J. Syst. Evol. Microbiol.">
        <title>The Global Catalogue of Microorganisms (GCM) 10K type strain sequencing project: providing services to taxonomists for standard genome sequencing and annotation.</title>
        <authorList>
            <consortium name="The Broad Institute Genomics Platform"/>
            <consortium name="The Broad Institute Genome Sequencing Center for Infectious Disease"/>
            <person name="Wu L."/>
            <person name="Ma J."/>
        </authorList>
    </citation>
    <scope>NUCLEOTIDE SEQUENCE [LARGE SCALE GENOMIC DNA]</scope>
    <source>
        <strain evidence="4">JCM 16902</strain>
    </source>
</reference>
<gene>
    <name evidence="3" type="ORF">GCM10022223_41270</name>
</gene>
<sequence>MPILIFVIFATVQAALLFLGNQAASAAAREAARVARTNGGSAAIGMAEARGRAYASQVGSGVIEDVSVQVAAVGNDEVRAVVTGKGVQVVPGIPGIRIRQVVQGPIEEFRPDL</sequence>
<keyword evidence="1" id="KW-0732">Signal</keyword>
<evidence type="ECO:0000256" key="1">
    <source>
        <dbReference type="SAM" id="SignalP"/>
    </source>
</evidence>
<evidence type="ECO:0000313" key="3">
    <source>
        <dbReference type="EMBL" id="GAA3620153.1"/>
    </source>
</evidence>
<feature type="signal peptide" evidence="1">
    <location>
        <begin position="1"/>
        <end position="26"/>
    </location>
</feature>
<accession>A0ABP6ZUK2</accession>
<evidence type="ECO:0000259" key="2">
    <source>
        <dbReference type="Pfam" id="PF07811"/>
    </source>
</evidence>
<comment type="caution">
    <text evidence="3">The sequence shown here is derived from an EMBL/GenBank/DDBJ whole genome shotgun (WGS) entry which is preliminary data.</text>
</comment>
<proteinExistence type="predicted"/>
<name>A0ABP6ZUK2_9ACTN</name>
<protein>
    <recommendedName>
        <fullName evidence="2">TadE-like domain-containing protein</fullName>
    </recommendedName>
</protein>
<feature type="domain" description="TadE-like" evidence="2">
    <location>
        <begin position="1"/>
        <end position="33"/>
    </location>
</feature>
<dbReference type="EMBL" id="BAAAZO010000006">
    <property type="protein sequence ID" value="GAA3620153.1"/>
    <property type="molecule type" value="Genomic_DNA"/>
</dbReference>
<feature type="chain" id="PRO_5047479147" description="TadE-like domain-containing protein" evidence="1">
    <location>
        <begin position="27"/>
        <end position="113"/>
    </location>
</feature>